<keyword evidence="1" id="KW-1133">Transmembrane helix</keyword>
<proteinExistence type="predicted"/>
<organism evidence="2 3">
    <name type="scientific">Flavobacterium silvaticum</name>
    <dbReference type="NCBI Taxonomy" id="1852020"/>
    <lineage>
        <taxon>Bacteria</taxon>
        <taxon>Pseudomonadati</taxon>
        <taxon>Bacteroidota</taxon>
        <taxon>Flavobacteriia</taxon>
        <taxon>Flavobacteriales</taxon>
        <taxon>Flavobacteriaceae</taxon>
        <taxon>Flavobacterium</taxon>
    </lineage>
</organism>
<keyword evidence="3" id="KW-1185">Reference proteome</keyword>
<feature type="transmembrane region" description="Helical" evidence="1">
    <location>
        <begin position="12"/>
        <end position="30"/>
    </location>
</feature>
<feature type="transmembrane region" description="Helical" evidence="1">
    <location>
        <begin position="67"/>
        <end position="85"/>
    </location>
</feature>
<sequence length="121" mass="13556">MFRIPSRLHASIDYGVVLFLLFSPAFFDLPPATANFTYALGIIHLLLTALTNFELGILHVIPFRIHGIIELVVSISLVGVAFYLGDLEGSLPKIFYLTFAGAVFLVWLLTDYKSDVRRRVV</sequence>
<dbReference type="AlphaFoldDB" id="A0A972FIW4"/>
<feature type="transmembrane region" description="Helical" evidence="1">
    <location>
        <begin position="36"/>
        <end position="55"/>
    </location>
</feature>
<comment type="caution">
    <text evidence="2">The sequence shown here is derived from an EMBL/GenBank/DDBJ whole genome shotgun (WGS) entry which is preliminary data.</text>
</comment>
<feature type="transmembrane region" description="Helical" evidence="1">
    <location>
        <begin position="91"/>
        <end position="109"/>
    </location>
</feature>
<keyword evidence="1" id="KW-0812">Transmembrane</keyword>
<dbReference type="Proteomes" id="UP000712080">
    <property type="component" value="Unassembled WGS sequence"/>
</dbReference>
<keyword evidence="1" id="KW-0472">Membrane</keyword>
<reference evidence="2" key="1">
    <citation type="submission" date="2020-02" db="EMBL/GenBank/DDBJ databases">
        <title>Flavobacterium sp. genome.</title>
        <authorList>
            <person name="Jung H.S."/>
            <person name="Baek J.H."/>
            <person name="Jeon C.O."/>
        </authorList>
    </citation>
    <scope>NUCLEOTIDE SEQUENCE</scope>
    <source>
        <strain evidence="2">SE-s28</strain>
    </source>
</reference>
<name>A0A972FIW4_9FLAO</name>
<dbReference type="RefSeq" id="WP_169525794.1">
    <property type="nucleotide sequence ID" value="NZ_JAAMPU010000096.1"/>
</dbReference>
<evidence type="ECO:0000313" key="2">
    <source>
        <dbReference type="EMBL" id="NMH26791.1"/>
    </source>
</evidence>
<accession>A0A972FIW4</accession>
<evidence type="ECO:0000313" key="3">
    <source>
        <dbReference type="Proteomes" id="UP000712080"/>
    </source>
</evidence>
<protein>
    <submittedName>
        <fullName evidence="2">Uncharacterized protein</fullName>
    </submittedName>
</protein>
<dbReference type="EMBL" id="JAAMPU010000096">
    <property type="protein sequence ID" value="NMH26791.1"/>
    <property type="molecule type" value="Genomic_DNA"/>
</dbReference>
<gene>
    <name evidence="2" type="ORF">G6047_02000</name>
</gene>
<evidence type="ECO:0000256" key="1">
    <source>
        <dbReference type="SAM" id="Phobius"/>
    </source>
</evidence>